<comment type="caution">
    <text evidence="1">The sequence shown here is derived from an EMBL/GenBank/DDBJ whole genome shotgun (WGS) entry which is preliminary data.</text>
</comment>
<dbReference type="GeneID" id="78820966"/>
<keyword evidence="2" id="KW-1185">Reference proteome</keyword>
<dbReference type="EMBL" id="JBHTAS010000001">
    <property type="protein sequence ID" value="MFC7140660.1"/>
    <property type="molecule type" value="Genomic_DNA"/>
</dbReference>
<proteinExistence type="predicted"/>
<accession>A0ABD5Y4I4</accession>
<name>A0ABD5Y4I4_9EURY</name>
<dbReference type="RefSeq" id="WP_274321755.1">
    <property type="nucleotide sequence ID" value="NZ_CP118158.1"/>
</dbReference>
<protein>
    <submittedName>
        <fullName evidence="1">Uncharacterized protein</fullName>
    </submittedName>
</protein>
<evidence type="ECO:0000313" key="2">
    <source>
        <dbReference type="Proteomes" id="UP001596432"/>
    </source>
</evidence>
<evidence type="ECO:0000313" key="1">
    <source>
        <dbReference type="EMBL" id="MFC7140660.1"/>
    </source>
</evidence>
<reference evidence="1 2" key="1">
    <citation type="journal article" date="2019" name="Int. J. Syst. Evol. Microbiol.">
        <title>The Global Catalogue of Microorganisms (GCM) 10K type strain sequencing project: providing services to taxonomists for standard genome sequencing and annotation.</title>
        <authorList>
            <consortium name="The Broad Institute Genomics Platform"/>
            <consortium name="The Broad Institute Genome Sequencing Center for Infectious Disease"/>
            <person name="Wu L."/>
            <person name="Ma J."/>
        </authorList>
    </citation>
    <scope>NUCLEOTIDE SEQUENCE [LARGE SCALE GENOMIC DNA]</scope>
    <source>
        <strain evidence="1 2">XZYJT29</strain>
    </source>
</reference>
<sequence length="71" mass="7684">MDRIRSALFTFGTNFLVGYVLGRLLRGRDAGVRAGMALGSLGAVASWRLTGRFDADVVEPASEPIEIEIDE</sequence>
<dbReference type="Proteomes" id="UP001596432">
    <property type="component" value="Unassembled WGS sequence"/>
</dbReference>
<organism evidence="1 2">
    <name type="scientific">Halosimplex aquaticum</name>
    <dbReference type="NCBI Taxonomy" id="3026162"/>
    <lineage>
        <taxon>Archaea</taxon>
        <taxon>Methanobacteriati</taxon>
        <taxon>Methanobacteriota</taxon>
        <taxon>Stenosarchaea group</taxon>
        <taxon>Halobacteria</taxon>
        <taxon>Halobacteriales</taxon>
        <taxon>Haloarculaceae</taxon>
        <taxon>Halosimplex</taxon>
    </lineage>
</organism>
<gene>
    <name evidence="1" type="ORF">ACFQMA_12630</name>
</gene>
<dbReference type="AlphaFoldDB" id="A0ABD5Y4I4"/>